<evidence type="ECO:0000256" key="4">
    <source>
        <dbReference type="ARBA" id="ARBA00022771"/>
    </source>
</evidence>
<keyword evidence="4 6" id="KW-0863">Zinc-finger</keyword>
<sequence>MSISPTDDAHRSASPSRVPPENPTSSDNGFPPDPRRRPPRIETEGFSADNRGGSARISAPDASNGAPVESSESAVSAFGDSCDTSNKVIGFRVLDTKEGSCGQNGGTILECPPAGREGATSQFRSDQFGPAPISGKSSGSDHLVAGIVGMQGSSAHSAARRNQVVNANHLLNFYYDPISRPQPRLPPPRRQQKIKPYNKDLFLQANYKFVVLDIGCCEVELMDPDKMLRWEDVICVRFSTPIPVQCPICLESPLCPQITSCGHIYCFPCILRYLLMGEEDHKGECWKKCPLCFMMISTKDLYTILVENVKQFQVGDHASFTLLTRPKDSLVPTLKNQQVEGPMPCSSNGICDSFSKFVLTSDVELSVREAKSDLNNWLHKADCGLVDDLEILPYVCAALEQLEDRMKNWMERITYSVSPSLRNSASPANNLKIRHNKTQPQAFNTTTSSDIAKSDAWESADRSTTLKHEITDSSGKLGADSSPALLAAVPEAFENSEKVMLSYTEGKVLHQTSSSCKDAKQKESYTFYQAIDGQHLILHPLNMKCLLHHYGNYNMLPPRISGKILELETVTQTEAMRRRYRYLSHFSLTTTFQLCEIDLSDILPPRSLAPFMDELKKREKQRKRLARKEQEDRVRAEAAAQHASLITHDQGQYSPKDVTFSSDDFEALGSCSVQSSSPPVTGERKLFSDVARLGFAAAHDSPSLRTEERTDSSGKMERMHESSSIQGPRTAATLSFANIISSARVIESPEAQKTNGFGKKGKKPTKVLLSNAGGRRY</sequence>
<dbReference type="PANTHER" id="PTHR12983">
    <property type="entry name" value="RING FINGER 10 FAMILY MEMBER"/>
    <property type="match status" value="1"/>
</dbReference>
<dbReference type="InterPro" id="IPR018957">
    <property type="entry name" value="Znf_C3HC4_RING-type"/>
</dbReference>
<reference evidence="10" key="2">
    <citation type="submission" date="2025-08" db="UniProtKB">
        <authorList>
            <consortium name="RefSeq"/>
        </authorList>
    </citation>
    <scope>IDENTIFICATION</scope>
    <source>
        <tissue evidence="10">Young leaves</tissue>
    </source>
</reference>
<keyword evidence="2" id="KW-0963">Cytoplasm</keyword>
<dbReference type="PANTHER" id="PTHR12983:SF9">
    <property type="entry name" value="E3 UBIQUITIN-PROTEIN LIGASE RNF10"/>
    <property type="match status" value="1"/>
</dbReference>
<dbReference type="GO" id="GO:0008270">
    <property type="term" value="F:zinc ion binding"/>
    <property type="evidence" value="ECO:0007669"/>
    <property type="project" value="UniProtKB-KW"/>
</dbReference>
<accession>A0A8B7C3T7</accession>
<evidence type="ECO:0000256" key="5">
    <source>
        <dbReference type="ARBA" id="ARBA00022833"/>
    </source>
</evidence>
<dbReference type="SMART" id="SM00184">
    <property type="entry name" value="RING"/>
    <property type="match status" value="1"/>
</dbReference>
<feature type="compositionally biased region" description="Basic and acidic residues" evidence="7">
    <location>
        <begin position="33"/>
        <end position="43"/>
    </location>
</feature>
<dbReference type="GO" id="GO:0000976">
    <property type="term" value="F:transcription cis-regulatory region binding"/>
    <property type="evidence" value="ECO:0007669"/>
    <property type="project" value="TreeGrafter"/>
</dbReference>
<reference evidence="9" key="1">
    <citation type="journal article" date="2019" name="Nat. Commun.">
        <title>Genome-wide association mapping of date palm fruit traits.</title>
        <authorList>
            <person name="Hazzouri K.M."/>
            <person name="Gros-Balthazard M."/>
            <person name="Flowers J.M."/>
            <person name="Copetti D."/>
            <person name="Lemansour A."/>
            <person name="Lebrun M."/>
            <person name="Masmoudi K."/>
            <person name="Ferrand S."/>
            <person name="Dhar M.I."/>
            <person name="Fresquez Z.A."/>
            <person name="Rosas U."/>
            <person name="Zhang J."/>
            <person name="Talag J."/>
            <person name="Lee S."/>
            <person name="Kudrna D."/>
            <person name="Powell R.F."/>
            <person name="Leitch I.J."/>
            <person name="Krueger R.R."/>
            <person name="Wing R.A."/>
            <person name="Amiri K.M.A."/>
            <person name="Purugganan M.D."/>
        </authorList>
    </citation>
    <scope>NUCLEOTIDE SEQUENCE [LARGE SCALE GENOMIC DNA]</scope>
    <source>
        <strain evidence="9">cv. Khalas</strain>
    </source>
</reference>
<dbReference type="KEGG" id="pda:103708052"/>
<organism evidence="9 10">
    <name type="scientific">Phoenix dactylifera</name>
    <name type="common">Date palm</name>
    <dbReference type="NCBI Taxonomy" id="42345"/>
    <lineage>
        <taxon>Eukaryota</taxon>
        <taxon>Viridiplantae</taxon>
        <taxon>Streptophyta</taxon>
        <taxon>Embryophyta</taxon>
        <taxon>Tracheophyta</taxon>
        <taxon>Spermatophyta</taxon>
        <taxon>Magnoliopsida</taxon>
        <taxon>Liliopsida</taxon>
        <taxon>Arecaceae</taxon>
        <taxon>Coryphoideae</taxon>
        <taxon>Phoeniceae</taxon>
        <taxon>Phoenix</taxon>
    </lineage>
</organism>
<dbReference type="CDD" id="cd16536">
    <property type="entry name" value="RING-HC_RNF10"/>
    <property type="match status" value="1"/>
</dbReference>
<dbReference type="PROSITE" id="PS50089">
    <property type="entry name" value="ZF_RING_2"/>
    <property type="match status" value="1"/>
</dbReference>
<evidence type="ECO:0000256" key="3">
    <source>
        <dbReference type="ARBA" id="ARBA00022723"/>
    </source>
</evidence>
<feature type="region of interest" description="Disordered" evidence="7">
    <location>
        <begin position="751"/>
        <end position="777"/>
    </location>
</feature>
<feature type="region of interest" description="Disordered" evidence="7">
    <location>
        <begin position="1"/>
        <end position="71"/>
    </location>
</feature>
<dbReference type="Proteomes" id="UP000228380">
    <property type="component" value="Chromosome 14"/>
</dbReference>
<comment type="subcellular location">
    <subcellularLocation>
        <location evidence="1">Cytoplasm</location>
    </subcellularLocation>
</comment>
<evidence type="ECO:0000256" key="6">
    <source>
        <dbReference type="PROSITE-ProRule" id="PRU00175"/>
    </source>
</evidence>
<dbReference type="GO" id="GO:0045944">
    <property type="term" value="P:positive regulation of transcription by RNA polymerase II"/>
    <property type="evidence" value="ECO:0007669"/>
    <property type="project" value="TreeGrafter"/>
</dbReference>
<evidence type="ECO:0000256" key="2">
    <source>
        <dbReference type="ARBA" id="ARBA00022490"/>
    </source>
</evidence>
<dbReference type="OrthoDB" id="302966at2759"/>
<dbReference type="SUPFAM" id="SSF57850">
    <property type="entry name" value="RING/U-box"/>
    <property type="match status" value="1"/>
</dbReference>
<protein>
    <submittedName>
        <fullName evidence="10">RING finger protein 10</fullName>
    </submittedName>
</protein>
<evidence type="ECO:0000259" key="8">
    <source>
        <dbReference type="PROSITE" id="PS50089"/>
    </source>
</evidence>
<evidence type="ECO:0000313" key="9">
    <source>
        <dbReference type="Proteomes" id="UP000228380"/>
    </source>
</evidence>
<feature type="domain" description="RING-type" evidence="8">
    <location>
        <begin position="246"/>
        <end position="292"/>
    </location>
</feature>
<keyword evidence="5" id="KW-0862">Zinc</keyword>
<dbReference type="InterPro" id="IPR001841">
    <property type="entry name" value="Znf_RING"/>
</dbReference>
<dbReference type="PROSITE" id="PS00518">
    <property type="entry name" value="ZF_RING_1"/>
    <property type="match status" value="1"/>
</dbReference>
<dbReference type="AlphaFoldDB" id="A0A8B7C3T7"/>
<gene>
    <name evidence="10" type="primary">LOC103708052</name>
</gene>
<dbReference type="InterPro" id="IPR013083">
    <property type="entry name" value="Znf_RING/FYVE/PHD"/>
</dbReference>
<dbReference type="InterPro" id="IPR039739">
    <property type="entry name" value="MAG2/RNF10"/>
</dbReference>
<evidence type="ECO:0000313" key="10">
    <source>
        <dbReference type="RefSeq" id="XP_008791034.2"/>
    </source>
</evidence>
<dbReference type="Gene3D" id="3.30.40.10">
    <property type="entry name" value="Zinc/RING finger domain, C3HC4 (zinc finger)"/>
    <property type="match status" value="1"/>
</dbReference>
<feature type="compositionally biased region" description="Basic and acidic residues" evidence="7">
    <location>
        <begin position="705"/>
        <end position="721"/>
    </location>
</feature>
<proteinExistence type="predicted"/>
<keyword evidence="9" id="KW-1185">Reference proteome</keyword>
<dbReference type="RefSeq" id="XP_008791034.2">
    <property type="nucleotide sequence ID" value="XM_008792812.3"/>
</dbReference>
<evidence type="ECO:0000256" key="1">
    <source>
        <dbReference type="ARBA" id="ARBA00004496"/>
    </source>
</evidence>
<dbReference type="GeneID" id="103708052"/>
<keyword evidence="3" id="KW-0479">Metal-binding</keyword>
<feature type="region of interest" description="Disordered" evidence="7">
    <location>
        <begin position="698"/>
        <end position="728"/>
    </location>
</feature>
<dbReference type="InterPro" id="IPR017907">
    <property type="entry name" value="Znf_RING_CS"/>
</dbReference>
<evidence type="ECO:0000256" key="7">
    <source>
        <dbReference type="SAM" id="MobiDB-lite"/>
    </source>
</evidence>
<dbReference type="GO" id="GO:0005737">
    <property type="term" value="C:cytoplasm"/>
    <property type="evidence" value="ECO:0007669"/>
    <property type="project" value="UniProtKB-SubCell"/>
</dbReference>
<dbReference type="Pfam" id="PF00097">
    <property type="entry name" value="zf-C3HC4"/>
    <property type="match status" value="1"/>
</dbReference>
<name>A0A8B7C3T7_PHODC</name>